<organism evidence="2 3">
    <name type="scientific">Neurospora tetraspora</name>
    <dbReference type="NCBI Taxonomy" id="94610"/>
    <lineage>
        <taxon>Eukaryota</taxon>
        <taxon>Fungi</taxon>
        <taxon>Dikarya</taxon>
        <taxon>Ascomycota</taxon>
        <taxon>Pezizomycotina</taxon>
        <taxon>Sordariomycetes</taxon>
        <taxon>Sordariomycetidae</taxon>
        <taxon>Sordariales</taxon>
        <taxon>Sordariaceae</taxon>
        <taxon>Neurospora</taxon>
    </lineage>
</organism>
<gene>
    <name evidence="2" type="ORF">B0H65DRAFT_576387</name>
</gene>
<dbReference type="EMBL" id="JAUEPP010000005">
    <property type="protein sequence ID" value="KAK3342833.1"/>
    <property type="molecule type" value="Genomic_DNA"/>
</dbReference>
<comment type="caution">
    <text evidence="2">The sequence shown here is derived from an EMBL/GenBank/DDBJ whole genome shotgun (WGS) entry which is preliminary data.</text>
</comment>
<dbReference type="RefSeq" id="XP_062680626.1">
    <property type="nucleotide sequence ID" value="XM_062830657.1"/>
</dbReference>
<dbReference type="Proteomes" id="UP001278500">
    <property type="component" value="Unassembled WGS sequence"/>
</dbReference>
<proteinExistence type="predicted"/>
<sequence>MPWRAEFTTMVALWRPLLSYGVSVSSEVVVAVDGIRNDRIKMSRCRGDMLREPRLMLVFWDVKQGKSPRQLRSLLLDEEVGDASAATQAIRYQDIHDVSTFRYTADTQTVSFWLRKDVVDAMLDGLGEWTAYIWRTDSWENIGDGLPIATRLEMGESSASTARINQDGAGPFTWMARAGLTFL</sequence>
<dbReference type="GeneID" id="87867811"/>
<dbReference type="AlphaFoldDB" id="A0AAE0JDG5"/>
<name>A0AAE0JDG5_9PEZI</name>
<evidence type="ECO:0000256" key="1">
    <source>
        <dbReference type="SAM" id="SignalP"/>
    </source>
</evidence>
<feature type="chain" id="PRO_5041897903" evidence="1">
    <location>
        <begin position="22"/>
        <end position="183"/>
    </location>
</feature>
<evidence type="ECO:0000313" key="2">
    <source>
        <dbReference type="EMBL" id="KAK3342833.1"/>
    </source>
</evidence>
<keyword evidence="1" id="KW-0732">Signal</keyword>
<evidence type="ECO:0000313" key="3">
    <source>
        <dbReference type="Proteomes" id="UP001278500"/>
    </source>
</evidence>
<reference evidence="2" key="2">
    <citation type="submission" date="2023-06" db="EMBL/GenBank/DDBJ databases">
        <authorList>
            <consortium name="Lawrence Berkeley National Laboratory"/>
            <person name="Haridas S."/>
            <person name="Hensen N."/>
            <person name="Bonometti L."/>
            <person name="Westerberg I."/>
            <person name="Brannstrom I.O."/>
            <person name="Guillou S."/>
            <person name="Cros-Aarteil S."/>
            <person name="Calhoun S."/>
            <person name="Kuo A."/>
            <person name="Mondo S."/>
            <person name="Pangilinan J."/>
            <person name="Riley R."/>
            <person name="Labutti K."/>
            <person name="Andreopoulos B."/>
            <person name="Lipzen A."/>
            <person name="Chen C."/>
            <person name="Yanf M."/>
            <person name="Daum C."/>
            <person name="Ng V."/>
            <person name="Clum A."/>
            <person name="Steindorff A."/>
            <person name="Ohm R."/>
            <person name="Martin F."/>
            <person name="Silar P."/>
            <person name="Natvig D."/>
            <person name="Lalanne C."/>
            <person name="Gautier V."/>
            <person name="Ament-Velasquez S.L."/>
            <person name="Kruys A."/>
            <person name="Hutchinson M.I."/>
            <person name="Powell A.J."/>
            <person name="Barry K."/>
            <person name="Miller A.N."/>
            <person name="Grigoriev I.V."/>
            <person name="Debuchy R."/>
            <person name="Gladieux P."/>
            <person name="Thoren M.H."/>
            <person name="Johannesson H."/>
        </authorList>
    </citation>
    <scope>NUCLEOTIDE SEQUENCE</scope>
    <source>
        <strain evidence="2">CBS 560.94</strain>
    </source>
</reference>
<feature type="signal peptide" evidence="1">
    <location>
        <begin position="1"/>
        <end position="21"/>
    </location>
</feature>
<reference evidence="2" key="1">
    <citation type="journal article" date="2023" name="Mol. Phylogenet. Evol.">
        <title>Genome-scale phylogeny and comparative genomics of the fungal order Sordariales.</title>
        <authorList>
            <person name="Hensen N."/>
            <person name="Bonometti L."/>
            <person name="Westerberg I."/>
            <person name="Brannstrom I.O."/>
            <person name="Guillou S."/>
            <person name="Cros-Aarteil S."/>
            <person name="Calhoun S."/>
            <person name="Haridas S."/>
            <person name="Kuo A."/>
            <person name="Mondo S."/>
            <person name="Pangilinan J."/>
            <person name="Riley R."/>
            <person name="LaButti K."/>
            <person name="Andreopoulos B."/>
            <person name="Lipzen A."/>
            <person name="Chen C."/>
            <person name="Yan M."/>
            <person name="Daum C."/>
            <person name="Ng V."/>
            <person name="Clum A."/>
            <person name="Steindorff A."/>
            <person name="Ohm R.A."/>
            <person name="Martin F."/>
            <person name="Silar P."/>
            <person name="Natvig D.O."/>
            <person name="Lalanne C."/>
            <person name="Gautier V."/>
            <person name="Ament-Velasquez S.L."/>
            <person name="Kruys A."/>
            <person name="Hutchinson M.I."/>
            <person name="Powell A.J."/>
            <person name="Barry K."/>
            <person name="Miller A.N."/>
            <person name="Grigoriev I.V."/>
            <person name="Debuchy R."/>
            <person name="Gladieux P."/>
            <person name="Hiltunen Thoren M."/>
            <person name="Johannesson H."/>
        </authorList>
    </citation>
    <scope>NUCLEOTIDE SEQUENCE</scope>
    <source>
        <strain evidence="2">CBS 560.94</strain>
    </source>
</reference>
<accession>A0AAE0JDG5</accession>
<protein>
    <submittedName>
        <fullName evidence="2">Uncharacterized protein</fullName>
    </submittedName>
</protein>
<keyword evidence="3" id="KW-1185">Reference proteome</keyword>